<accession>A0A1D1YMJ6</accession>
<name>A0A1D1YMJ6_9ARAE</name>
<keyword evidence="1" id="KW-0732">Signal</keyword>
<organism evidence="2">
    <name type="scientific">Anthurium amnicola</name>
    <dbReference type="NCBI Taxonomy" id="1678845"/>
    <lineage>
        <taxon>Eukaryota</taxon>
        <taxon>Viridiplantae</taxon>
        <taxon>Streptophyta</taxon>
        <taxon>Embryophyta</taxon>
        <taxon>Tracheophyta</taxon>
        <taxon>Spermatophyta</taxon>
        <taxon>Magnoliopsida</taxon>
        <taxon>Liliopsida</taxon>
        <taxon>Araceae</taxon>
        <taxon>Pothoideae</taxon>
        <taxon>Potheae</taxon>
        <taxon>Anthurium</taxon>
    </lineage>
</organism>
<feature type="signal peptide" evidence="1">
    <location>
        <begin position="1"/>
        <end position="26"/>
    </location>
</feature>
<evidence type="ECO:0000313" key="2">
    <source>
        <dbReference type="EMBL" id="JAT55845.1"/>
    </source>
</evidence>
<protein>
    <submittedName>
        <fullName evidence="2">Apocytochrome f</fullName>
    </submittedName>
</protein>
<dbReference type="AlphaFoldDB" id="A0A1D1YMJ6"/>
<reference evidence="2" key="1">
    <citation type="submission" date="2015-07" db="EMBL/GenBank/DDBJ databases">
        <title>Transcriptome Assembly of Anthurium amnicola.</title>
        <authorList>
            <person name="Suzuki J."/>
        </authorList>
    </citation>
    <scope>NUCLEOTIDE SEQUENCE</scope>
</reference>
<sequence>MMRLSLLPPLVVLCSDLLLQKPASLAFPVPQHNSHVEQAAVQQAVSRRASKEIFHPSTGSCVLRKSLRDPLQLGPCVQSDAWSYTPQRFLTVKGTYLCLQAAGEGRPAKLGIICTEADSSWELAPGAKPRLETKLPSGGSLCLDVGVDGTVVTNPCGGGLGGGDTQWFDVVPKGEQQTACAGDGCPF</sequence>
<dbReference type="InterPro" id="IPR035992">
    <property type="entry name" value="Ricin_B-like_lectins"/>
</dbReference>
<feature type="chain" id="PRO_5008900346" evidence="1">
    <location>
        <begin position="27"/>
        <end position="187"/>
    </location>
</feature>
<dbReference type="SUPFAM" id="SSF50370">
    <property type="entry name" value="Ricin B-like lectins"/>
    <property type="match status" value="1"/>
</dbReference>
<proteinExistence type="predicted"/>
<evidence type="ECO:0000256" key="1">
    <source>
        <dbReference type="SAM" id="SignalP"/>
    </source>
</evidence>
<gene>
    <name evidence="2" type="primary">petA_1</name>
    <name evidence="2" type="ORF">g.83198</name>
</gene>
<dbReference type="PANTHER" id="PTHR31263">
    <property type="entry name" value="CELLULASE FAMILY PROTEIN (AFU_ORTHOLOGUE AFUA_5G14560)"/>
    <property type="match status" value="1"/>
</dbReference>
<dbReference type="EMBL" id="GDJX01012091">
    <property type="protein sequence ID" value="JAT55845.1"/>
    <property type="molecule type" value="Transcribed_RNA"/>
</dbReference>
<dbReference type="PANTHER" id="PTHR31263:SF44">
    <property type="entry name" value="OS04G0481200 PROTEIN"/>
    <property type="match status" value="1"/>
</dbReference>